<dbReference type="Proteomes" id="UP001295444">
    <property type="component" value="Chromosome 08"/>
</dbReference>
<reference evidence="2" key="1">
    <citation type="submission" date="2022-03" db="EMBL/GenBank/DDBJ databases">
        <authorList>
            <person name="Alioto T."/>
            <person name="Alioto T."/>
            <person name="Gomez Garrido J."/>
        </authorList>
    </citation>
    <scope>NUCLEOTIDE SEQUENCE</scope>
</reference>
<keyword evidence="3" id="KW-1185">Reference proteome</keyword>
<feature type="compositionally biased region" description="Basic and acidic residues" evidence="1">
    <location>
        <begin position="76"/>
        <end position="94"/>
    </location>
</feature>
<evidence type="ECO:0000313" key="3">
    <source>
        <dbReference type="Proteomes" id="UP001295444"/>
    </source>
</evidence>
<accession>A0AAD1SX57</accession>
<sequence>MSRSRKLGSVQLEGSTVTFYGDLKFTALVEWRQLAPMAKKVRDAAIQYRWVLNCNRGPASGRLASKDDQKQFLRQLSLHETEKGEPSGDGDQKQRHPQCNHGPQEYTQQ</sequence>
<dbReference type="AlphaFoldDB" id="A0AAD1SX57"/>
<proteinExistence type="predicted"/>
<name>A0AAD1SX57_PELCU</name>
<protein>
    <submittedName>
        <fullName evidence="2">Uncharacterized protein</fullName>
    </submittedName>
</protein>
<gene>
    <name evidence="2" type="ORF">PECUL_23A042931</name>
</gene>
<evidence type="ECO:0000256" key="1">
    <source>
        <dbReference type="SAM" id="MobiDB-lite"/>
    </source>
</evidence>
<organism evidence="2 3">
    <name type="scientific">Pelobates cultripes</name>
    <name type="common">Western spadefoot toad</name>
    <dbReference type="NCBI Taxonomy" id="61616"/>
    <lineage>
        <taxon>Eukaryota</taxon>
        <taxon>Metazoa</taxon>
        <taxon>Chordata</taxon>
        <taxon>Craniata</taxon>
        <taxon>Vertebrata</taxon>
        <taxon>Euteleostomi</taxon>
        <taxon>Amphibia</taxon>
        <taxon>Batrachia</taxon>
        <taxon>Anura</taxon>
        <taxon>Pelobatoidea</taxon>
        <taxon>Pelobatidae</taxon>
        <taxon>Pelobates</taxon>
    </lineage>
</organism>
<feature type="region of interest" description="Disordered" evidence="1">
    <location>
        <begin position="76"/>
        <end position="109"/>
    </location>
</feature>
<evidence type="ECO:0000313" key="2">
    <source>
        <dbReference type="EMBL" id="CAH2312000.1"/>
    </source>
</evidence>
<dbReference type="EMBL" id="OW240919">
    <property type="protein sequence ID" value="CAH2312000.1"/>
    <property type="molecule type" value="Genomic_DNA"/>
</dbReference>